<dbReference type="InterPro" id="IPR029068">
    <property type="entry name" value="Glyas_Bleomycin-R_OHBP_Dase"/>
</dbReference>
<dbReference type="Gene3D" id="3.10.180.10">
    <property type="entry name" value="2,3-Dihydroxybiphenyl 1,2-Dioxygenase, domain 1"/>
    <property type="match status" value="1"/>
</dbReference>
<dbReference type="CDD" id="cd06588">
    <property type="entry name" value="PhnB_like"/>
    <property type="match status" value="1"/>
</dbReference>
<feature type="domain" description="PhnB-like" evidence="1">
    <location>
        <begin position="3"/>
        <end position="128"/>
    </location>
</feature>
<protein>
    <submittedName>
        <fullName evidence="2">VOC family protein</fullName>
    </submittedName>
</protein>
<dbReference type="InterPro" id="IPR028973">
    <property type="entry name" value="PhnB-like"/>
</dbReference>
<proteinExistence type="predicted"/>
<dbReference type="SUPFAM" id="SSF54593">
    <property type="entry name" value="Glyoxalase/Bleomycin resistance protein/Dihydroxybiphenyl dioxygenase"/>
    <property type="match status" value="1"/>
</dbReference>
<dbReference type="PANTHER" id="PTHR33990">
    <property type="entry name" value="PROTEIN YJDN-RELATED"/>
    <property type="match status" value="1"/>
</dbReference>
<organism evidence="2 3">
    <name type="scientific">Enterococcus lactis</name>
    <dbReference type="NCBI Taxonomy" id="357441"/>
    <lineage>
        <taxon>Bacteria</taxon>
        <taxon>Bacillati</taxon>
        <taxon>Bacillota</taxon>
        <taxon>Bacilli</taxon>
        <taxon>Lactobacillales</taxon>
        <taxon>Enterococcaceae</taxon>
        <taxon>Enterococcus</taxon>
    </lineage>
</organism>
<evidence type="ECO:0000313" key="3">
    <source>
        <dbReference type="Proteomes" id="UP000531895"/>
    </source>
</evidence>
<dbReference type="AlphaFoldDB" id="A0A7W1XE61"/>
<comment type="caution">
    <text evidence="2">The sequence shown here is derived from an EMBL/GenBank/DDBJ whole genome shotgun (WGS) entry which is preliminary data.</text>
</comment>
<gene>
    <name evidence="2" type="ORF">H1Z91_01210</name>
</gene>
<evidence type="ECO:0000313" key="2">
    <source>
        <dbReference type="EMBL" id="MBA4544976.1"/>
    </source>
</evidence>
<sequence length="130" mass="14989">MKQLLPFLTYNGQAEEAINWYHKAFPNSQITKLNRYGDASKEESDLILEGKLKLGNQVIGFLDMSKDFPAPVSTWASTILIEVDNQEEFDQAFNTLKDSGTVMMHEKNYEKYTEVCWVTDKFGFTCQLLF</sequence>
<name>A0A7W1XE61_9ENTE</name>
<dbReference type="Pfam" id="PF06983">
    <property type="entry name" value="3-dmu-9_3-mt"/>
    <property type="match status" value="1"/>
</dbReference>
<dbReference type="InterPro" id="IPR009725">
    <property type="entry name" value="3_dmu_93_MTrfase"/>
</dbReference>
<dbReference type="Proteomes" id="UP000531895">
    <property type="component" value="Unassembled WGS sequence"/>
</dbReference>
<accession>A0A7W1XE61</accession>
<dbReference type="RefSeq" id="WP_156271901.1">
    <property type="nucleotide sequence ID" value="NZ_BNJW01000005.1"/>
</dbReference>
<evidence type="ECO:0000259" key="1">
    <source>
        <dbReference type="Pfam" id="PF06983"/>
    </source>
</evidence>
<dbReference type="EMBL" id="JACEIT010000002">
    <property type="protein sequence ID" value="MBA4544976.1"/>
    <property type="molecule type" value="Genomic_DNA"/>
</dbReference>
<dbReference type="PIRSF" id="PIRSF021700">
    <property type="entry name" value="3_dmu_93_MTrfase"/>
    <property type="match status" value="1"/>
</dbReference>
<dbReference type="PANTHER" id="PTHR33990:SF4">
    <property type="entry name" value="PHNB-LIKE DOMAIN-CONTAINING PROTEIN"/>
    <property type="match status" value="1"/>
</dbReference>
<reference evidence="2 3" key="1">
    <citation type="submission" date="2020-07" db="EMBL/GenBank/DDBJ databases">
        <authorList>
            <person name="Feng H."/>
        </authorList>
    </citation>
    <scope>NUCLEOTIDE SEQUENCE [LARGE SCALE GENOMIC DNA]</scope>
    <source>
        <strain evidence="3">s-7</strain>
    </source>
</reference>